<gene>
    <name evidence="1" type="ORF">Amon02_000097100</name>
</gene>
<evidence type="ECO:0000313" key="1">
    <source>
        <dbReference type="EMBL" id="GME72388.1"/>
    </source>
</evidence>
<evidence type="ECO:0000313" key="2">
    <source>
        <dbReference type="Proteomes" id="UP001165064"/>
    </source>
</evidence>
<reference evidence="1" key="1">
    <citation type="submission" date="2023-04" db="EMBL/GenBank/DDBJ databases">
        <title>Ambrosiozyma monospora NBRC 10751.</title>
        <authorList>
            <person name="Ichikawa N."/>
            <person name="Sato H."/>
            <person name="Tonouchi N."/>
        </authorList>
    </citation>
    <scope>NUCLEOTIDE SEQUENCE</scope>
    <source>
        <strain evidence="1">NBRC 10751</strain>
    </source>
</reference>
<name>A0ACB5STD8_AMBMO</name>
<sequence length="378" mass="42534">MKPSITPVSLEESIDPRVVSQKRWLSFLFPKQIPPVPSEDERNPYPLNSSNILSRLLFWWITPLLMVGYKRTILAADLFKVDNDLSIEKNYQTFMSHFIPIFNQFQTQHILQKCKSRNETLETSSKSKEHDLKDFVLPKRALFRVLFNTFWNQYTKAIIQSCLRAASSSISPLLLKKLTEFVQAKTLGYNPAIGKGIGYAIGVTAFIIFNDITGNHGTYNAMAVGANAKSVLIRESMRKSFMLSDLGHHNTPESKLSTIMTVDVNRIDFASTSIPMIVSTPISLIITIAMLIHSIGPISLIGLGLVVVATVLLGAIVKPIIGLRKTAQVSTDERVGLIKEILKNFKMIKLYCWEDAYLDKVTQARLKETNIILKFQSI</sequence>
<accession>A0ACB5STD8</accession>
<dbReference type="Proteomes" id="UP001165064">
    <property type="component" value="Unassembled WGS sequence"/>
</dbReference>
<organism evidence="1 2">
    <name type="scientific">Ambrosiozyma monospora</name>
    <name type="common">Yeast</name>
    <name type="synonym">Endomycopsis monosporus</name>
    <dbReference type="NCBI Taxonomy" id="43982"/>
    <lineage>
        <taxon>Eukaryota</taxon>
        <taxon>Fungi</taxon>
        <taxon>Dikarya</taxon>
        <taxon>Ascomycota</taxon>
        <taxon>Saccharomycotina</taxon>
        <taxon>Pichiomycetes</taxon>
        <taxon>Pichiales</taxon>
        <taxon>Pichiaceae</taxon>
        <taxon>Ambrosiozyma</taxon>
    </lineage>
</organism>
<dbReference type="EMBL" id="BSXS01000410">
    <property type="protein sequence ID" value="GME72388.1"/>
    <property type="molecule type" value="Genomic_DNA"/>
</dbReference>
<keyword evidence="2" id="KW-1185">Reference proteome</keyword>
<protein>
    <submittedName>
        <fullName evidence="1">Unnamed protein product</fullName>
    </submittedName>
</protein>
<proteinExistence type="predicted"/>
<comment type="caution">
    <text evidence="1">The sequence shown here is derived from an EMBL/GenBank/DDBJ whole genome shotgun (WGS) entry which is preliminary data.</text>
</comment>